<accession>A0ABW1KMT2</accession>
<gene>
    <name evidence="1" type="ORF">ACFP2T_42950</name>
</gene>
<organism evidence="1 2">
    <name type="scientific">Plantactinospora solaniradicis</name>
    <dbReference type="NCBI Taxonomy" id="1723736"/>
    <lineage>
        <taxon>Bacteria</taxon>
        <taxon>Bacillati</taxon>
        <taxon>Actinomycetota</taxon>
        <taxon>Actinomycetes</taxon>
        <taxon>Micromonosporales</taxon>
        <taxon>Micromonosporaceae</taxon>
        <taxon>Plantactinospora</taxon>
    </lineage>
</organism>
<evidence type="ECO:0000313" key="1">
    <source>
        <dbReference type="EMBL" id="MFC6022900.1"/>
    </source>
</evidence>
<proteinExistence type="predicted"/>
<comment type="caution">
    <text evidence="1">The sequence shown here is derived from an EMBL/GenBank/DDBJ whole genome shotgun (WGS) entry which is preliminary data.</text>
</comment>
<name>A0ABW1KMT2_9ACTN</name>
<evidence type="ECO:0000313" key="2">
    <source>
        <dbReference type="Proteomes" id="UP001596203"/>
    </source>
</evidence>
<dbReference type="Proteomes" id="UP001596203">
    <property type="component" value="Unassembled WGS sequence"/>
</dbReference>
<protein>
    <submittedName>
        <fullName evidence="1">Uncharacterized protein</fullName>
    </submittedName>
</protein>
<reference evidence="2" key="1">
    <citation type="journal article" date="2019" name="Int. J. Syst. Evol. Microbiol.">
        <title>The Global Catalogue of Microorganisms (GCM) 10K type strain sequencing project: providing services to taxonomists for standard genome sequencing and annotation.</title>
        <authorList>
            <consortium name="The Broad Institute Genomics Platform"/>
            <consortium name="The Broad Institute Genome Sequencing Center for Infectious Disease"/>
            <person name="Wu L."/>
            <person name="Ma J."/>
        </authorList>
    </citation>
    <scope>NUCLEOTIDE SEQUENCE [LARGE SCALE GENOMIC DNA]</scope>
    <source>
        <strain evidence="2">ZS-35-S2</strain>
    </source>
</reference>
<keyword evidence="2" id="KW-1185">Reference proteome</keyword>
<dbReference type="EMBL" id="JBHSPR010000069">
    <property type="protein sequence ID" value="MFC6022900.1"/>
    <property type="molecule type" value="Genomic_DNA"/>
</dbReference>
<sequence length="49" mass="5216">MTTIEVLQVQPAEAQEAEDLALGCVADPDEGSDTVEWLATKDRNADVIG</sequence>
<dbReference type="RefSeq" id="WP_377432770.1">
    <property type="nucleotide sequence ID" value="NZ_JBHSPR010000069.1"/>
</dbReference>